<evidence type="ECO:0000313" key="2">
    <source>
        <dbReference type="EMBL" id="KAK0062229.1"/>
    </source>
</evidence>
<name>A0AAD8BYP5_BIOPF</name>
<dbReference type="EMBL" id="JASAOG010000026">
    <property type="protein sequence ID" value="KAK0062229.1"/>
    <property type="molecule type" value="Genomic_DNA"/>
</dbReference>
<dbReference type="Gene3D" id="3.40.50.12780">
    <property type="entry name" value="N-terminal domain of ligase-like"/>
    <property type="match status" value="1"/>
</dbReference>
<sequence>MLQMPGLFSGYMGQEELNTRVLTSDGWFMNNDIGYLDKEGDLFVIGRYDNVIRKNEQMVYPSLIEKAIRQHPMVDSVIVVPISEEGNQPKICACVVKKSNSTLTRDEVIKMVELEAAKDGRVLTPPDLVLFLDSIPMNSRGKIKVSSVVQAVQAKLQL</sequence>
<dbReference type="PANTHER" id="PTHR42814:SF3">
    <property type="entry name" value="BETA-N-ACETYLHEXOSAMINIDASE"/>
    <property type="match status" value="1"/>
</dbReference>
<dbReference type="Gene3D" id="3.30.300.30">
    <property type="match status" value="1"/>
</dbReference>
<evidence type="ECO:0000259" key="1">
    <source>
        <dbReference type="Pfam" id="PF13193"/>
    </source>
</evidence>
<dbReference type="InterPro" id="IPR025110">
    <property type="entry name" value="AMP-bd_C"/>
</dbReference>
<dbReference type="Pfam" id="PF13193">
    <property type="entry name" value="AMP-binding_C"/>
    <property type="match status" value="1"/>
</dbReference>
<dbReference type="GO" id="GO:0016874">
    <property type="term" value="F:ligase activity"/>
    <property type="evidence" value="ECO:0007669"/>
    <property type="project" value="UniProtKB-KW"/>
</dbReference>
<keyword evidence="3" id="KW-1185">Reference proteome</keyword>
<evidence type="ECO:0000313" key="3">
    <source>
        <dbReference type="Proteomes" id="UP001233172"/>
    </source>
</evidence>
<dbReference type="PANTHER" id="PTHR42814">
    <property type="entry name" value="AMP-BINDING DOMAIN-CONTAINING PROTEIN"/>
    <property type="match status" value="1"/>
</dbReference>
<protein>
    <submittedName>
        <fullName evidence="2">4-coumarate--CoA ligase-like 4</fullName>
    </submittedName>
</protein>
<reference evidence="2" key="2">
    <citation type="submission" date="2023-04" db="EMBL/GenBank/DDBJ databases">
        <authorList>
            <person name="Bu L."/>
            <person name="Lu L."/>
            <person name="Laidemitt M.R."/>
            <person name="Zhang S.M."/>
            <person name="Mutuku M."/>
            <person name="Mkoji G."/>
            <person name="Steinauer M."/>
            <person name="Loker E.S."/>
        </authorList>
    </citation>
    <scope>NUCLEOTIDE SEQUENCE</scope>
    <source>
        <strain evidence="2">KasaAsao</strain>
        <tissue evidence="2">Whole Snail</tissue>
    </source>
</reference>
<organism evidence="2 3">
    <name type="scientific">Biomphalaria pfeifferi</name>
    <name type="common">Bloodfluke planorb</name>
    <name type="synonym">Freshwater snail</name>
    <dbReference type="NCBI Taxonomy" id="112525"/>
    <lineage>
        <taxon>Eukaryota</taxon>
        <taxon>Metazoa</taxon>
        <taxon>Spiralia</taxon>
        <taxon>Lophotrochozoa</taxon>
        <taxon>Mollusca</taxon>
        <taxon>Gastropoda</taxon>
        <taxon>Heterobranchia</taxon>
        <taxon>Euthyneura</taxon>
        <taxon>Panpulmonata</taxon>
        <taxon>Hygrophila</taxon>
        <taxon>Lymnaeoidea</taxon>
        <taxon>Planorbidae</taxon>
        <taxon>Biomphalaria</taxon>
    </lineage>
</organism>
<proteinExistence type="predicted"/>
<dbReference type="InterPro" id="IPR045851">
    <property type="entry name" value="AMP-bd_C_sf"/>
</dbReference>
<feature type="domain" description="AMP-binding enzyme C-terminal" evidence="1">
    <location>
        <begin position="64"/>
        <end position="142"/>
    </location>
</feature>
<keyword evidence="2" id="KW-0436">Ligase</keyword>
<comment type="caution">
    <text evidence="2">The sequence shown here is derived from an EMBL/GenBank/DDBJ whole genome shotgun (WGS) entry which is preliminary data.</text>
</comment>
<reference evidence="2" key="1">
    <citation type="journal article" date="2023" name="PLoS Negl. Trop. Dis.">
        <title>A genome sequence for Biomphalaria pfeifferi, the major vector snail for the human-infecting parasite Schistosoma mansoni.</title>
        <authorList>
            <person name="Bu L."/>
            <person name="Lu L."/>
            <person name="Laidemitt M.R."/>
            <person name="Zhang S.M."/>
            <person name="Mutuku M."/>
            <person name="Mkoji G."/>
            <person name="Steinauer M."/>
            <person name="Loker E.S."/>
        </authorList>
    </citation>
    <scope>NUCLEOTIDE SEQUENCE</scope>
    <source>
        <strain evidence="2">KasaAsao</strain>
    </source>
</reference>
<dbReference type="InterPro" id="IPR042099">
    <property type="entry name" value="ANL_N_sf"/>
</dbReference>
<dbReference type="AlphaFoldDB" id="A0AAD8BYP5"/>
<dbReference type="Proteomes" id="UP001233172">
    <property type="component" value="Unassembled WGS sequence"/>
</dbReference>
<accession>A0AAD8BYP5</accession>
<gene>
    <name evidence="2" type="ORF">Bpfe_008330</name>
</gene>
<dbReference type="SUPFAM" id="SSF56801">
    <property type="entry name" value="Acetyl-CoA synthetase-like"/>
    <property type="match status" value="1"/>
</dbReference>